<evidence type="ECO:0000313" key="3">
    <source>
        <dbReference type="Proteomes" id="UP000000391"/>
    </source>
</evidence>
<dbReference type="PANTHER" id="PTHR43471">
    <property type="entry name" value="ABC TRANSPORTER PERMEASE"/>
    <property type="match status" value="1"/>
</dbReference>
<organism evidence="2 3">
    <name type="scientific">Methanohalobium evestigatum (strain ATCC BAA-1072 / DSM 3721 / NBRC 107634 / OCM 161 / Z-7303)</name>
    <dbReference type="NCBI Taxonomy" id="644295"/>
    <lineage>
        <taxon>Archaea</taxon>
        <taxon>Methanobacteriati</taxon>
        <taxon>Methanobacteriota</taxon>
        <taxon>Stenosarchaea group</taxon>
        <taxon>Methanomicrobia</taxon>
        <taxon>Methanosarcinales</taxon>
        <taxon>Methanosarcinaceae</taxon>
        <taxon>Methanohalobium</taxon>
    </lineage>
</organism>
<name>D7E9T2_METEZ</name>
<feature type="transmembrane region" description="Helical" evidence="1">
    <location>
        <begin position="126"/>
        <end position="152"/>
    </location>
</feature>
<evidence type="ECO:0000256" key="1">
    <source>
        <dbReference type="SAM" id="Phobius"/>
    </source>
</evidence>
<keyword evidence="1" id="KW-1133">Transmembrane helix</keyword>
<dbReference type="AlphaFoldDB" id="D7E9T2"/>
<protein>
    <recommendedName>
        <fullName evidence="4">ABC-2 type transporter</fullName>
    </recommendedName>
</protein>
<dbReference type="STRING" id="644295.Metev_1502"/>
<feature type="transmembrane region" description="Helical" evidence="1">
    <location>
        <begin position="284"/>
        <end position="303"/>
    </location>
</feature>
<dbReference type="KEGG" id="mev:Metev_1502"/>
<keyword evidence="1" id="KW-0472">Membrane</keyword>
<feature type="transmembrane region" description="Helical" evidence="1">
    <location>
        <begin position="196"/>
        <end position="214"/>
    </location>
</feature>
<keyword evidence="1" id="KW-0812">Transmembrane</keyword>
<dbReference type="HOGENOM" id="CLU_068384_0_0_2"/>
<dbReference type="EMBL" id="CP002069">
    <property type="protein sequence ID" value="ADI74354.1"/>
    <property type="molecule type" value="Genomic_DNA"/>
</dbReference>
<dbReference type="Pfam" id="PF12679">
    <property type="entry name" value="ABC2_membrane_2"/>
    <property type="match status" value="1"/>
</dbReference>
<sequence>MGNDMNSESGDNKGIGLRNILFVAQKEFADNVTNSMFLLLTATYLLIIFTFSYRSVILDTSLKYGLYEDFILLSVFGGLIEQVGWFIPLIGIALGFNTVIKERKSGSLNVLLTHPVFRDNIIAGKLLGITGVIAFVIMSTVVISSGTLIAMLGIQVSLMEITRIALFSVFTLFYALIYAGIAVLISTVVYEATNSLIYNVAIWILTCIFTGSIMETLSDLLTKAGIDLKASELIMISPLHYYSKITQGTADMSFLGVGVQYEIDGILDAQFTLAQWFNTFWTDITAILIIPIILLFASFIMFMRQDITL</sequence>
<feature type="transmembrane region" description="Helical" evidence="1">
    <location>
        <begin position="70"/>
        <end position="96"/>
    </location>
</feature>
<reference evidence="2 3" key="1">
    <citation type="submission" date="2010-06" db="EMBL/GenBank/DDBJ databases">
        <title>Complete sequence chromosome of Methanohalobium evestigatum Z-7303.</title>
        <authorList>
            <consortium name="US DOE Joint Genome Institute"/>
            <person name="Lucas S."/>
            <person name="Copeland A."/>
            <person name="Lapidus A."/>
            <person name="Cheng J.-F."/>
            <person name="Bruce D."/>
            <person name="Goodwin L."/>
            <person name="Pitluck S."/>
            <person name="Saunders E."/>
            <person name="Detter J.C."/>
            <person name="Han C."/>
            <person name="Tapia R."/>
            <person name="Land M."/>
            <person name="Hauser L."/>
            <person name="Kyrpides N."/>
            <person name="Mikhailova N."/>
            <person name="Sieprawska-Lupa M."/>
            <person name="Whitman W.B."/>
            <person name="Anderson I."/>
            <person name="Woyke T."/>
        </authorList>
    </citation>
    <scope>NUCLEOTIDE SEQUENCE [LARGE SCALE GENOMIC DNA]</scope>
    <source>
        <strain evidence="3">ATCC BAA-1072 / DSM 3721 / NBRC 107634 / OCM 161 / Z-7303</strain>
    </source>
</reference>
<feature type="transmembrane region" description="Helical" evidence="1">
    <location>
        <begin position="164"/>
        <end position="189"/>
    </location>
</feature>
<dbReference type="GO" id="GO:0140359">
    <property type="term" value="F:ABC-type transporter activity"/>
    <property type="evidence" value="ECO:0007669"/>
    <property type="project" value="InterPro"/>
</dbReference>
<dbReference type="GO" id="GO:0005886">
    <property type="term" value="C:plasma membrane"/>
    <property type="evidence" value="ECO:0007669"/>
    <property type="project" value="UniProtKB-SubCell"/>
</dbReference>
<gene>
    <name evidence="2" type="ordered locus">Metev_1502</name>
</gene>
<dbReference type="PANTHER" id="PTHR43471:SF14">
    <property type="entry name" value="ABC-2 TYPE TRANSPORT SYSTEM PERMEASE PROTEIN"/>
    <property type="match status" value="1"/>
</dbReference>
<feature type="transmembrane region" description="Helical" evidence="1">
    <location>
        <begin position="36"/>
        <end position="58"/>
    </location>
</feature>
<keyword evidence="3" id="KW-1185">Reference proteome</keyword>
<evidence type="ECO:0008006" key="4">
    <source>
        <dbReference type="Google" id="ProtNLM"/>
    </source>
</evidence>
<dbReference type="Proteomes" id="UP000000391">
    <property type="component" value="Chromosome"/>
</dbReference>
<accession>D7E9T2</accession>
<proteinExistence type="predicted"/>
<evidence type="ECO:0000313" key="2">
    <source>
        <dbReference type="EMBL" id="ADI74354.1"/>
    </source>
</evidence>